<dbReference type="SUPFAM" id="SSF53474">
    <property type="entry name" value="alpha/beta-Hydrolases"/>
    <property type="match status" value="1"/>
</dbReference>
<dbReference type="RefSeq" id="WP_007186184.1">
    <property type="nucleotide sequence ID" value="NZ_AKGD01000002.1"/>
</dbReference>
<keyword evidence="2" id="KW-0012">Acyltransferase</keyword>
<reference evidence="2 3" key="1">
    <citation type="journal article" date="2012" name="J. Bacteriol.">
        <title>Genome Sequence of n-Alkane-Degrading Hydrocarboniphaga effusa Strain AP103T (ATCC BAA-332T).</title>
        <authorList>
            <person name="Chang H.K."/>
            <person name="Zylstra G.J."/>
            <person name="Chae J.C."/>
        </authorList>
    </citation>
    <scope>NUCLEOTIDE SEQUENCE [LARGE SCALE GENOMIC DNA]</scope>
    <source>
        <strain evidence="2 3">AP103</strain>
    </source>
</reference>
<gene>
    <name evidence="2" type="ORF">WQQ_32450</name>
</gene>
<dbReference type="Pfam" id="PF00561">
    <property type="entry name" value="Abhydrolase_1"/>
    <property type="match status" value="1"/>
</dbReference>
<dbReference type="PANTHER" id="PTHR43194:SF5">
    <property type="entry name" value="PIMELOYL-[ACYL-CARRIER PROTEIN] METHYL ESTER ESTERASE"/>
    <property type="match status" value="1"/>
</dbReference>
<dbReference type="OrthoDB" id="5290302at2"/>
<comment type="caution">
    <text evidence="2">The sequence shown here is derived from an EMBL/GenBank/DDBJ whole genome shotgun (WGS) entry which is preliminary data.</text>
</comment>
<proteinExistence type="predicted"/>
<keyword evidence="2" id="KW-0378">Hydrolase</keyword>
<dbReference type="AlphaFoldDB" id="I8T7E1"/>
<protein>
    <submittedName>
        <fullName evidence="2">Hydrolase or acyltransferase-like protein</fullName>
    </submittedName>
</protein>
<dbReference type="InterPro" id="IPR000073">
    <property type="entry name" value="AB_hydrolase_1"/>
</dbReference>
<evidence type="ECO:0000313" key="2">
    <source>
        <dbReference type="EMBL" id="EIT69663.1"/>
    </source>
</evidence>
<dbReference type="InterPro" id="IPR029058">
    <property type="entry name" value="AB_hydrolase_fold"/>
</dbReference>
<dbReference type="PANTHER" id="PTHR43194">
    <property type="entry name" value="HYDROLASE ALPHA/BETA FOLD FAMILY"/>
    <property type="match status" value="1"/>
</dbReference>
<dbReference type="GO" id="GO:0016787">
    <property type="term" value="F:hydrolase activity"/>
    <property type="evidence" value="ECO:0007669"/>
    <property type="project" value="UniProtKB-KW"/>
</dbReference>
<dbReference type="STRING" id="1172194.WQQ_32450"/>
<dbReference type="GO" id="GO:0016746">
    <property type="term" value="F:acyltransferase activity"/>
    <property type="evidence" value="ECO:0007669"/>
    <property type="project" value="UniProtKB-KW"/>
</dbReference>
<feature type="domain" description="AB hydrolase-1" evidence="1">
    <location>
        <begin position="20"/>
        <end position="234"/>
    </location>
</feature>
<dbReference type="PATRIC" id="fig|1172194.4.peg.3146"/>
<keyword evidence="2" id="KW-0808">Transferase</keyword>
<name>I8T7E1_9GAMM</name>
<sequence>MSEPGTWVLLRGLMREARHWGAFPQAFAEALGLRVVLIDLPGNGERYADTSPGTIEGMADAARDALHRLGLREPWNLLAMSMGAMVAVAWAQRYPHDIERAVLVNTSLRPFSPFYRRLQPRAYAGFARLALGKPSEREIERGILQLTTTTRPEAVIDDWVAWRREHPVSRTNALRQLAAAVRYRAPGQAPLEKLLLLSGAGDALVHPSCSERLAARWNRELIVHPSAGHDLPLDDGEWVIETVRRWAG</sequence>
<dbReference type="InterPro" id="IPR050228">
    <property type="entry name" value="Carboxylesterase_BioH"/>
</dbReference>
<evidence type="ECO:0000313" key="3">
    <source>
        <dbReference type="Proteomes" id="UP000003704"/>
    </source>
</evidence>
<evidence type="ECO:0000259" key="1">
    <source>
        <dbReference type="Pfam" id="PF00561"/>
    </source>
</evidence>
<dbReference type="Proteomes" id="UP000003704">
    <property type="component" value="Unassembled WGS sequence"/>
</dbReference>
<keyword evidence="3" id="KW-1185">Reference proteome</keyword>
<dbReference type="Gene3D" id="3.40.50.1820">
    <property type="entry name" value="alpha/beta hydrolase"/>
    <property type="match status" value="1"/>
</dbReference>
<accession>I8T7E1</accession>
<dbReference type="EMBL" id="AKGD01000002">
    <property type="protein sequence ID" value="EIT69663.1"/>
    <property type="molecule type" value="Genomic_DNA"/>
</dbReference>
<organism evidence="2 3">
    <name type="scientific">Hydrocarboniphaga effusa AP103</name>
    <dbReference type="NCBI Taxonomy" id="1172194"/>
    <lineage>
        <taxon>Bacteria</taxon>
        <taxon>Pseudomonadati</taxon>
        <taxon>Pseudomonadota</taxon>
        <taxon>Gammaproteobacteria</taxon>
        <taxon>Nevskiales</taxon>
        <taxon>Nevskiaceae</taxon>
        <taxon>Hydrocarboniphaga</taxon>
    </lineage>
</organism>
<dbReference type="PRINTS" id="PR00111">
    <property type="entry name" value="ABHYDROLASE"/>
</dbReference>